<dbReference type="EMBL" id="HAED01011461">
    <property type="protein sequence ID" value="SBQ97799.1"/>
    <property type="molecule type" value="Transcribed_RNA"/>
</dbReference>
<accession>A0A1A8IKP8</accession>
<dbReference type="AlphaFoldDB" id="A0A1A8IKP8"/>
<reference evidence="2" key="2">
    <citation type="submission" date="2016-06" db="EMBL/GenBank/DDBJ databases">
        <title>The genome of a short-lived fish provides insights into sex chromosome evolution and the genetic control of aging.</title>
        <authorList>
            <person name="Reichwald K."/>
            <person name="Felder M."/>
            <person name="Petzold A."/>
            <person name="Koch P."/>
            <person name="Groth M."/>
            <person name="Platzer M."/>
        </authorList>
    </citation>
    <scope>NUCLEOTIDE SEQUENCE</scope>
    <source>
        <tissue evidence="2">Brain</tissue>
    </source>
</reference>
<reference evidence="2" key="1">
    <citation type="submission" date="2016-05" db="EMBL/GenBank/DDBJ databases">
        <authorList>
            <person name="Lavstsen T."/>
            <person name="Jespersen J.S."/>
        </authorList>
    </citation>
    <scope>NUCLEOTIDE SEQUENCE</scope>
    <source>
        <tissue evidence="2">Brain</tissue>
    </source>
</reference>
<evidence type="ECO:0000313" key="2">
    <source>
        <dbReference type="EMBL" id="SBQ97799.1"/>
    </source>
</evidence>
<organism evidence="2">
    <name type="scientific">Nothobranchius kuhntae</name>
    <name type="common">Beira killifish</name>
    <dbReference type="NCBI Taxonomy" id="321403"/>
    <lineage>
        <taxon>Eukaryota</taxon>
        <taxon>Metazoa</taxon>
        <taxon>Chordata</taxon>
        <taxon>Craniata</taxon>
        <taxon>Vertebrata</taxon>
        <taxon>Euteleostomi</taxon>
        <taxon>Actinopterygii</taxon>
        <taxon>Neopterygii</taxon>
        <taxon>Teleostei</taxon>
        <taxon>Neoteleostei</taxon>
        <taxon>Acanthomorphata</taxon>
        <taxon>Ovalentaria</taxon>
        <taxon>Atherinomorphae</taxon>
        <taxon>Cyprinodontiformes</taxon>
        <taxon>Nothobranchiidae</taxon>
        <taxon>Nothobranchius</taxon>
    </lineage>
</organism>
<protein>
    <submittedName>
        <fullName evidence="2">Uncharacterized protein</fullName>
    </submittedName>
</protein>
<name>A0A1A8IKP8_NOTKU</name>
<feature type="compositionally biased region" description="Polar residues" evidence="1">
    <location>
        <begin position="29"/>
        <end position="42"/>
    </location>
</feature>
<proteinExistence type="predicted"/>
<sequence>NRLIQAVRHRLSGSGCQAPAVTEREAGDSSGQVFSPSQGSSTGVHSCFPLMLLLCSHSPVHEAVNHLSRSVWL</sequence>
<gene>
    <name evidence="2" type="primary">Nfu_g_1_020706</name>
</gene>
<feature type="non-terminal residue" evidence="2">
    <location>
        <position position="1"/>
    </location>
</feature>
<feature type="region of interest" description="Disordered" evidence="1">
    <location>
        <begin position="15"/>
        <end position="42"/>
    </location>
</feature>
<evidence type="ECO:0000256" key="1">
    <source>
        <dbReference type="SAM" id="MobiDB-lite"/>
    </source>
</evidence>